<keyword evidence="4" id="KW-1185">Reference proteome</keyword>
<dbReference type="GO" id="GO:0005737">
    <property type="term" value="C:cytoplasm"/>
    <property type="evidence" value="ECO:0007669"/>
    <property type="project" value="TreeGrafter"/>
</dbReference>
<gene>
    <name evidence="3" type="ORF">M9189_07010</name>
</gene>
<comment type="similarity">
    <text evidence="1">Belongs to the IMPACT family.</text>
</comment>
<accession>A0A9J6ZL82</accession>
<organism evidence="3 4">
    <name type="scientific">Xiashengella succiniciproducens</name>
    <dbReference type="NCBI Taxonomy" id="2949635"/>
    <lineage>
        <taxon>Bacteria</taxon>
        <taxon>Pseudomonadati</taxon>
        <taxon>Bacteroidota</taxon>
        <taxon>Bacteroidia</taxon>
        <taxon>Marinilabiliales</taxon>
        <taxon>Marinilabiliaceae</taxon>
        <taxon>Xiashengella</taxon>
    </lineage>
</organism>
<evidence type="ECO:0000313" key="4">
    <source>
        <dbReference type="Proteomes" id="UP001056426"/>
    </source>
</evidence>
<reference evidence="3" key="1">
    <citation type="submission" date="2022-05" db="EMBL/GenBank/DDBJ databases">
        <authorList>
            <person name="Sun X."/>
        </authorList>
    </citation>
    <scope>NUCLEOTIDE SEQUENCE</scope>
    <source>
        <strain evidence="3">Ai-910</strain>
    </source>
</reference>
<dbReference type="InterPro" id="IPR001498">
    <property type="entry name" value="Impact_N"/>
</dbReference>
<evidence type="ECO:0000256" key="1">
    <source>
        <dbReference type="ARBA" id="ARBA00007665"/>
    </source>
</evidence>
<dbReference type="InterPro" id="IPR023582">
    <property type="entry name" value="Impact"/>
</dbReference>
<dbReference type="Proteomes" id="UP001056426">
    <property type="component" value="Chromosome"/>
</dbReference>
<protein>
    <submittedName>
        <fullName evidence="3">YigZ family protein</fullName>
    </submittedName>
</protein>
<feature type="domain" description="Impact N-terminal" evidence="2">
    <location>
        <begin position="20"/>
        <end position="125"/>
    </location>
</feature>
<evidence type="ECO:0000313" key="3">
    <source>
        <dbReference type="EMBL" id="URW78612.1"/>
    </source>
</evidence>
<dbReference type="PANTHER" id="PTHR16301:SF20">
    <property type="entry name" value="IMPACT FAMILY MEMBER YIGZ"/>
    <property type="match status" value="1"/>
</dbReference>
<dbReference type="Pfam" id="PF01205">
    <property type="entry name" value="Impact_N"/>
    <property type="match status" value="1"/>
</dbReference>
<dbReference type="AlphaFoldDB" id="A0A9J6ZL82"/>
<dbReference type="GO" id="GO:0006446">
    <property type="term" value="P:regulation of translational initiation"/>
    <property type="evidence" value="ECO:0007669"/>
    <property type="project" value="TreeGrafter"/>
</dbReference>
<dbReference type="RefSeq" id="WP_250721976.1">
    <property type="nucleotide sequence ID" value="NZ_CP098400.1"/>
</dbReference>
<dbReference type="KEGG" id="alkq:M9189_07010"/>
<evidence type="ECO:0000259" key="2">
    <source>
        <dbReference type="Pfam" id="PF01205"/>
    </source>
</evidence>
<dbReference type="Gene3D" id="3.30.230.30">
    <property type="entry name" value="Impact, N-terminal domain"/>
    <property type="match status" value="1"/>
</dbReference>
<dbReference type="InterPro" id="IPR036956">
    <property type="entry name" value="Impact_N_sf"/>
</dbReference>
<sequence>MADDVYRTIDGPAEGLYKEKGSKFLAYAWPVENEEEAKEYINELRTKYYDARHHCFAWQLGYDGMNYRVNDDGEPSGTAGKPIHGQIRSNELTNILIVVVRYFGGTKLGVSGLINAYKVAAADALANARIIEKTINKNIEIAFPYESMNGVMRIIKDEEPEVLSQDFNLSCRMLLSIRKGKSEQLKNKLQTVDGLIFEND</sequence>
<dbReference type="SUPFAM" id="SSF54211">
    <property type="entry name" value="Ribosomal protein S5 domain 2-like"/>
    <property type="match status" value="1"/>
</dbReference>
<dbReference type="InterPro" id="IPR020568">
    <property type="entry name" value="Ribosomal_Su5_D2-typ_SF"/>
</dbReference>
<dbReference type="PANTHER" id="PTHR16301">
    <property type="entry name" value="IMPACT-RELATED"/>
    <property type="match status" value="1"/>
</dbReference>
<proteinExistence type="inferred from homology"/>
<name>A0A9J6ZL82_9BACT</name>
<dbReference type="EMBL" id="CP098400">
    <property type="protein sequence ID" value="URW78612.1"/>
    <property type="molecule type" value="Genomic_DNA"/>
</dbReference>
<reference evidence="3" key="2">
    <citation type="submission" date="2022-06" db="EMBL/GenBank/DDBJ databases">
        <title>Xiashengella guii gen. nov. sp. nov., a bacterium isolated form anaerobic digestion tank.</title>
        <authorList>
            <person name="Huang H."/>
        </authorList>
    </citation>
    <scope>NUCLEOTIDE SEQUENCE</scope>
    <source>
        <strain evidence="3">Ai-910</strain>
    </source>
</reference>